<feature type="domain" description="Wall-associated receptor kinase galacturonan-binding" evidence="8">
    <location>
        <begin position="36"/>
        <end position="94"/>
    </location>
</feature>
<dbReference type="Pfam" id="PF14380">
    <property type="entry name" value="WAK_assoc"/>
    <property type="match status" value="1"/>
</dbReference>
<dbReference type="AlphaFoldDB" id="A0AAW2X784"/>
<comment type="catalytic activity">
    <reaction evidence="5">
        <text>L-threonyl-[protein] + ATP = O-phospho-L-threonyl-[protein] + ADP + H(+)</text>
        <dbReference type="Rhea" id="RHEA:46608"/>
        <dbReference type="Rhea" id="RHEA-COMP:11060"/>
        <dbReference type="Rhea" id="RHEA-COMP:11605"/>
        <dbReference type="ChEBI" id="CHEBI:15378"/>
        <dbReference type="ChEBI" id="CHEBI:30013"/>
        <dbReference type="ChEBI" id="CHEBI:30616"/>
        <dbReference type="ChEBI" id="CHEBI:61977"/>
        <dbReference type="ChEBI" id="CHEBI:456216"/>
        <dbReference type="EC" id="2.7.11.1"/>
    </reaction>
</comment>
<feature type="chain" id="PRO_5043419223" description="non-specific serine/threonine protein kinase" evidence="7">
    <location>
        <begin position="27"/>
        <end position="267"/>
    </location>
</feature>
<protein>
    <recommendedName>
        <fullName evidence="2">non-specific serine/threonine protein kinase</fullName>
        <ecNumber evidence="2">2.7.11.1</ecNumber>
    </recommendedName>
</protein>
<dbReference type="InterPro" id="IPR032872">
    <property type="entry name" value="WAK_assoc_C"/>
</dbReference>
<dbReference type="Pfam" id="PF13947">
    <property type="entry name" value="GUB_WAK_bind"/>
    <property type="match status" value="1"/>
</dbReference>
<comment type="catalytic activity">
    <reaction evidence="6">
        <text>L-seryl-[protein] + ATP = O-phospho-L-seryl-[protein] + ADP + H(+)</text>
        <dbReference type="Rhea" id="RHEA:17989"/>
        <dbReference type="Rhea" id="RHEA-COMP:9863"/>
        <dbReference type="Rhea" id="RHEA-COMP:11604"/>
        <dbReference type="ChEBI" id="CHEBI:15378"/>
        <dbReference type="ChEBI" id="CHEBI:29999"/>
        <dbReference type="ChEBI" id="CHEBI:30616"/>
        <dbReference type="ChEBI" id="CHEBI:83421"/>
        <dbReference type="ChEBI" id="CHEBI:456216"/>
        <dbReference type="EC" id="2.7.11.1"/>
    </reaction>
</comment>
<evidence type="ECO:0000313" key="10">
    <source>
        <dbReference type="EMBL" id="KAL0450027.1"/>
    </source>
</evidence>
<keyword evidence="4" id="KW-0325">Glycoprotein</keyword>
<reference evidence="10" key="1">
    <citation type="submission" date="2020-06" db="EMBL/GenBank/DDBJ databases">
        <authorList>
            <person name="Li T."/>
            <person name="Hu X."/>
            <person name="Zhang T."/>
            <person name="Song X."/>
            <person name="Zhang H."/>
            <person name="Dai N."/>
            <person name="Sheng W."/>
            <person name="Hou X."/>
            <person name="Wei L."/>
        </authorList>
    </citation>
    <scope>NUCLEOTIDE SEQUENCE</scope>
    <source>
        <strain evidence="10">KEN1</strain>
        <tissue evidence="10">Leaf</tissue>
    </source>
</reference>
<feature type="signal peptide" evidence="7">
    <location>
        <begin position="1"/>
        <end position="26"/>
    </location>
</feature>
<evidence type="ECO:0000256" key="7">
    <source>
        <dbReference type="SAM" id="SignalP"/>
    </source>
</evidence>
<dbReference type="GO" id="GO:0004674">
    <property type="term" value="F:protein serine/threonine kinase activity"/>
    <property type="evidence" value="ECO:0007669"/>
    <property type="project" value="UniProtKB-EC"/>
</dbReference>
<accession>A0AAW2X784</accession>
<name>A0AAW2X784_9LAMI</name>
<comment type="subcellular location">
    <subcellularLocation>
        <location evidence="1">Membrane</location>
        <topology evidence="1">Single-pass membrane protein</topology>
    </subcellularLocation>
</comment>
<dbReference type="PANTHER" id="PTHR33138">
    <property type="entry name" value="OS01G0690200 PROTEIN"/>
    <property type="match status" value="1"/>
</dbReference>
<dbReference type="InterPro" id="IPR025287">
    <property type="entry name" value="WAK_GUB"/>
</dbReference>
<sequence>MNPKFNQELLPLIVTIVLLIQIPSYSCQIDPQYQTCSQPFQCGSLTEIGYPFWGGNRPVSCGYPGFQINCQSNVPFLNISSRTYRVLDVDNNSNSQGLKGRPNITLYYGCGNGQVPLPTPTFPNQFRCDVNGVNSISFYTTGEASGQGNGVSCSSNIYVPVNRTAARDLSSAAASTNLLQDALRSGFTIQWSANNDNCNGCARSGGLCGYNEGTAAFACYCTDRVHEFTCDDSRPPGNALHDFLFSTGRFALLFSRKRVSSPDPHRP</sequence>
<evidence type="ECO:0000256" key="5">
    <source>
        <dbReference type="ARBA" id="ARBA00047899"/>
    </source>
</evidence>
<evidence type="ECO:0000259" key="9">
    <source>
        <dbReference type="Pfam" id="PF14380"/>
    </source>
</evidence>
<evidence type="ECO:0000256" key="6">
    <source>
        <dbReference type="ARBA" id="ARBA00048679"/>
    </source>
</evidence>
<dbReference type="EMBL" id="JACGWN010000005">
    <property type="protein sequence ID" value="KAL0450027.1"/>
    <property type="molecule type" value="Genomic_DNA"/>
</dbReference>
<organism evidence="10">
    <name type="scientific">Sesamum latifolium</name>
    <dbReference type="NCBI Taxonomy" id="2727402"/>
    <lineage>
        <taxon>Eukaryota</taxon>
        <taxon>Viridiplantae</taxon>
        <taxon>Streptophyta</taxon>
        <taxon>Embryophyta</taxon>
        <taxon>Tracheophyta</taxon>
        <taxon>Spermatophyta</taxon>
        <taxon>Magnoliopsida</taxon>
        <taxon>eudicotyledons</taxon>
        <taxon>Gunneridae</taxon>
        <taxon>Pentapetalae</taxon>
        <taxon>asterids</taxon>
        <taxon>lamiids</taxon>
        <taxon>Lamiales</taxon>
        <taxon>Pedaliaceae</taxon>
        <taxon>Sesamum</taxon>
    </lineage>
</organism>
<feature type="domain" description="Wall-associated receptor kinase C-terminal" evidence="9">
    <location>
        <begin position="141"/>
        <end position="224"/>
    </location>
</feature>
<dbReference type="GO" id="GO:0016020">
    <property type="term" value="C:membrane"/>
    <property type="evidence" value="ECO:0007669"/>
    <property type="project" value="UniProtKB-SubCell"/>
</dbReference>
<comment type="caution">
    <text evidence="10">The sequence shown here is derived from an EMBL/GenBank/DDBJ whole genome shotgun (WGS) entry which is preliminary data.</text>
</comment>
<evidence type="ECO:0000259" key="8">
    <source>
        <dbReference type="Pfam" id="PF13947"/>
    </source>
</evidence>
<reference evidence="10" key="2">
    <citation type="journal article" date="2024" name="Plant">
        <title>Genomic evolution and insights into agronomic trait innovations of Sesamum species.</title>
        <authorList>
            <person name="Miao H."/>
            <person name="Wang L."/>
            <person name="Qu L."/>
            <person name="Liu H."/>
            <person name="Sun Y."/>
            <person name="Le M."/>
            <person name="Wang Q."/>
            <person name="Wei S."/>
            <person name="Zheng Y."/>
            <person name="Lin W."/>
            <person name="Duan Y."/>
            <person name="Cao H."/>
            <person name="Xiong S."/>
            <person name="Wang X."/>
            <person name="Wei L."/>
            <person name="Li C."/>
            <person name="Ma Q."/>
            <person name="Ju M."/>
            <person name="Zhao R."/>
            <person name="Li G."/>
            <person name="Mu C."/>
            <person name="Tian Q."/>
            <person name="Mei H."/>
            <person name="Zhang T."/>
            <person name="Gao T."/>
            <person name="Zhang H."/>
        </authorList>
    </citation>
    <scope>NUCLEOTIDE SEQUENCE</scope>
    <source>
        <strain evidence="10">KEN1</strain>
    </source>
</reference>
<dbReference type="PANTHER" id="PTHR33138:SF72">
    <property type="entry name" value="WALL-ASSOCIATED RECEPTOR KINASE CARBOXY-TERMINAL PROTEIN"/>
    <property type="match status" value="1"/>
</dbReference>
<keyword evidence="3 7" id="KW-0732">Signal</keyword>
<dbReference type="GO" id="GO:0030247">
    <property type="term" value="F:polysaccharide binding"/>
    <property type="evidence" value="ECO:0007669"/>
    <property type="project" value="InterPro"/>
</dbReference>
<proteinExistence type="predicted"/>
<gene>
    <name evidence="10" type="ORF">Slati_1559100</name>
</gene>
<evidence type="ECO:0000256" key="4">
    <source>
        <dbReference type="ARBA" id="ARBA00023180"/>
    </source>
</evidence>
<dbReference type="EC" id="2.7.11.1" evidence="2"/>
<evidence type="ECO:0000256" key="3">
    <source>
        <dbReference type="ARBA" id="ARBA00022729"/>
    </source>
</evidence>
<evidence type="ECO:0000256" key="2">
    <source>
        <dbReference type="ARBA" id="ARBA00012513"/>
    </source>
</evidence>
<evidence type="ECO:0000256" key="1">
    <source>
        <dbReference type="ARBA" id="ARBA00004167"/>
    </source>
</evidence>